<keyword evidence="2" id="KW-0560">Oxidoreductase</keyword>
<proteinExistence type="predicted"/>
<evidence type="ECO:0000313" key="3">
    <source>
        <dbReference type="Proteomes" id="UP000812031"/>
    </source>
</evidence>
<dbReference type="RefSeq" id="WP_219316354.1">
    <property type="nucleotide sequence ID" value="NZ_JAHWYN010000003.1"/>
</dbReference>
<name>A0ABS6XT46_9FLAO</name>
<keyword evidence="2" id="KW-0503">Monooxygenase</keyword>
<dbReference type="PANTHER" id="PTHR33336:SF3">
    <property type="entry name" value="ABM DOMAIN-CONTAINING PROTEIN"/>
    <property type="match status" value="1"/>
</dbReference>
<protein>
    <submittedName>
        <fullName evidence="2">Antibiotic biosynthesis monooxygenase</fullName>
    </submittedName>
</protein>
<gene>
    <name evidence="2" type="ORF">KZH69_05000</name>
</gene>
<dbReference type="GO" id="GO:0004497">
    <property type="term" value="F:monooxygenase activity"/>
    <property type="evidence" value="ECO:0007669"/>
    <property type="project" value="UniProtKB-KW"/>
</dbReference>
<dbReference type="Pfam" id="PF03992">
    <property type="entry name" value="ABM"/>
    <property type="match status" value="1"/>
</dbReference>
<dbReference type="PANTHER" id="PTHR33336">
    <property type="entry name" value="QUINOL MONOOXYGENASE YGIN-RELATED"/>
    <property type="match status" value="1"/>
</dbReference>
<feature type="domain" description="ABM" evidence="1">
    <location>
        <begin position="42"/>
        <end position="132"/>
    </location>
</feature>
<dbReference type="Proteomes" id="UP000812031">
    <property type="component" value="Unassembled WGS sequence"/>
</dbReference>
<keyword evidence="3" id="KW-1185">Reference proteome</keyword>
<dbReference type="PROSITE" id="PS51725">
    <property type="entry name" value="ABM"/>
    <property type="match status" value="1"/>
</dbReference>
<sequence length="142" mass="16175">MKILKPTKMQFSPIKSLSTIIILYTLILLFSNTTMAQEKIQMVRLAKIKVDPLQLDKYNTALKEQMTTAVRVEPGVLTYYAVADKNDPSQITILEIYADTSAYKSHIETMHFKKYKETVKDMVQALELIDVNLIASAKKEGM</sequence>
<accession>A0ABS6XT46</accession>
<dbReference type="InterPro" id="IPR050744">
    <property type="entry name" value="AI-2_Isomerase_LsrG"/>
</dbReference>
<organism evidence="2 3">
    <name type="scientific">Flavobacterium taihuense</name>
    <dbReference type="NCBI Taxonomy" id="2857508"/>
    <lineage>
        <taxon>Bacteria</taxon>
        <taxon>Pseudomonadati</taxon>
        <taxon>Bacteroidota</taxon>
        <taxon>Flavobacteriia</taxon>
        <taxon>Flavobacteriales</taxon>
        <taxon>Flavobacteriaceae</taxon>
        <taxon>Flavobacterium</taxon>
    </lineage>
</organism>
<dbReference type="InterPro" id="IPR007138">
    <property type="entry name" value="ABM_dom"/>
</dbReference>
<evidence type="ECO:0000259" key="1">
    <source>
        <dbReference type="PROSITE" id="PS51725"/>
    </source>
</evidence>
<comment type="caution">
    <text evidence="2">The sequence shown here is derived from an EMBL/GenBank/DDBJ whole genome shotgun (WGS) entry which is preliminary data.</text>
</comment>
<reference evidence="2 3" key="1">
    <citation type="submission" date="2021-07" db="EMBL/GenBank/DDBJ databases">
        <title>Flavobacterium sp. nov. isolated from sediment on the Taihu Lake.</title>
        <authorList>
            <person name="Qu J.-H."/>
        </authorList>
    </citation>
    <scope>NUCLEOTIDE SEQUENCE [LARGE SCALE GENOMIC DNA]</scope>
    <source>
        <strain evidence="2 3">NAS39</strain>
    </source>
</reference>
<dbReference type="EMBL" id="JAHWYN010000003">
    <property type="protein sequence ID" value="MBW4359837.1"/>
    <property type="molecule type" value="Genomic_DNA"/>
</dbReference>
<evidence type="ECO:0000313" key="2">
    <source>
        <dbReference type="EMBL" id="MBW4359837.1"/>
    </source>
</evidence>